<evidence type="ECO:0000313" key="9">
    <source>
        <dbReference type="Proteomes" id="UP000239757"/>
    </source>
</evidence>
<evidence type="ECO:0000256" key="2">
    <source>
        <dbReference type="ARBA" id="ARBA00010992"/>
    </source>
</evidence>
<dbReference type="InterPro" id="IPR005828">
    <property type="entry name" value="MFS_sugar_transport-like"/>
</dbReference>
<dbReference type="Pfam" id="PF00083">
    <property type="entry name" value="Sugar_tr"/>
    <property type="match status" value="1"/>
</dbReference>
<sequence length="332" mass="35988">MRHEVTSSVKCIPPVSTSEHGFVREASTFNNSLSYRTSVRGSTPISGRHGSSSRVGTRLLSWFSVVFGTAEHKVLTHSTIPVWPPCMVTLAAAWGLTSTEDLSLSIAEAIQNAGYAYHFSYVGAFVSGKTADLLGRKGTMWVLNIFYIVGWLAIAFAKVSSAGLCVGSFLTGMSFLLQDHPLWSEGTPILALISIWVHMGSVGMEGIPWIIVAEINLLSLQTFSPFTNPSYVAPTLNFSRNIPVSGQGERIMFQTFPINIKGAAGSLAGLTGNICSWTVSYNFNFLFQWSSTGTFFIFSAICGVCVIFIAKMIPETKGRTLEEIQAPLTTTP</sequence>
<name>A0A2P5XZW2_GOSBA</name>
<dbReference type="InterPro" id="IPR050549">
    <property type="entry name" value="MFS_Trehalose_Transporter"/>
</dbReference>
<keyword evidence="5 7" id="KW-1133">Transmembrane helix</keyword>
<gene>
    <name evidence="8" type="ORF">GOBAR_AA11759</name>
</gene>
<keyword evidence="4 7" id="KW-0812">Transmembrane</keyword>
<keyword evidence="3" id="KW-0762">Sugar transport</keyword>
<dbReference type="EMBL" id="KZ663937">
    <property type="protein sequence ID" value="PPS08878.1"/>
    <property type="molecule type" value="Genomic_DNA"/>
</dbReference>
<dbReference type="SUPFAM" id="SSF103473">
    <property type="entry name" value="MFS general substrate transporter"/>
    <property type="match status" value="1"/>
</dbReference>
<evidence type="ECO:0000256" key="1">
    <source>
        <dbReference type="ARBA" id="ARBA00004370"/>
    </source>
</evidence>
<comment type="similarity">
    <text evidence="2">Belongs to the major facilitator superfamily. Sugar transporter (TC 2.A.1.1) family.</text>
</comment>
<dbReference type="Gene3D" id="1.20.1250.20">
    <property type="entry name" value="MFS general substrate transporter like domains"/>
    <property type="match status" value="2"/>
</dbReference>
<keyword evidence="6 7" id="KW-0472">Membrane</keyword>
<evidence type="ECO:0000313" key="8">
    <source>
        <dbReference type="EMBL" id="PPS08878.1"/>
    </source>
</evidence>
<dbReference type="InterPro" id="IPR036259">
    <property type="entry name" value="MFS_trans_sf"/>
</dbReference>
<proteinExistence type="inferred from homology"/>
<dbReference type="OrthoDB" id="1711500at2759"/>
<dbReference type="Proteomes" id="UP000239757">
    <property type="component" value="Unassembled WGS sequence"/>
</dbReference>
<dbReference type="AlphaFoldDB" id="A0A2P5XZW2"/>
<protein>
    <recommendedName>
        <fullName evidence="10">Major facilitator superfamily (MFS) profile domain-containing protein</fullName>
    </recommendedName>
</protein>
<dbReference type="PANTHER" id="PTHR48021:SF90">
    <property type="entry name" value="SUGAR TRANSPORTER ERD6-LIKE 5 ISOFORM X1"/>
    <property type="match status" value="1"/>
</dbReference>
<organism evidence="8 9">
    <name type="scientific">Gossypium barbadense</name>
    <name type="common">Sea Island cotton</name>
    <name type="synonym">Hibiscus barbadensis</name>
    <dbReference type="NCBI Taxonomy" id="3634"/>
    <lineage>
        <taxon>Eukaryota</taxon>
        <taxon>Viridiplantae</taxon>
        <taxon>Streptophyta</taxon>
        <taxon>Embryophyta</taxon>
        <taxon>Tracheophyta</taxon>
        <taxon>Spermatophyta</taxon>
        <taxon>Magnoliopsida</taxon>
        <taxon>eudicotyledons</taxon>
        <taxon>Gunneridae</taxon>
        <taxon>Pentapetalae</taxon>
        <taxon>rosids</taxon>
        <taxon>malvids</taxon>
        <taxon>Malvales</taxon>
        <taxon>Malvaceae</taxon>
        <taxon>Malvoideae</taxon>
        <taxon>Gossypium</taxon>
    </lineage>
</organism>
<keyword evidence="3" id="KW-0813">Transport</keyword>
<feature type="transmembrane region" description="Helical" evidence="7">
    <location>
        <begin position="286"/>
        <end position="310"/>
    </location>
</feature>
<evidence type="ECO:0000256" key="5">
    <source>
        <dbReference type="ARBA" id="ARBA00022989"/>
    </source>
</evidence>
<evidence type="ECO:0000256" key="3">
    <source>
        <dbReference type="ARBA" id="ARBA00022597"/>
    </source>
</evidence>
<reference evidence="8 9" key="1">
    <citation type="submission" date="2015-01" db="EMBL/GenBank/DDBJ databases">
        <title>Genome of allotetraploid Gossypium barbadense reveals genomic plasticity and fiber elongation in cotton evolution.</title>
        <authorList>
            <person name="Chen X."/>
            <person name="Liu X."/>
            <person name="Zhao B."/>
            <person name="Zheng H."/>
            <person name="Hu Y."/>
            <person name="Lu G."/>
            <person name="Yang C."/>
            <person name="Chen J."/>
            <person name="Shan C."/>
            <person name="Zhang L."/>
            <person name="Zhou Y."/>
            <person name="Wang L."/>
            <person name="Guo W."/>
            <person name="Bai Y."/>
            <person name="Ruan J."/>
            <person name="Shangguan X."/>
            <person name="Mao Y."/>
            <person name="Jiang J."/>
            <person name="Zhu Y."/>
            <person name="Lei J."/>
            <person name="Kang H."/>
            <person name="Chen S."/>
            <person name="He X."/>
            <person name="Wang R."/>
            <person name="Wang Y."/>
            <person name="Chen J."/>
            <person name="Wang L."/>
            <person name="Yu S."/>
            <person name="Wang B."/>
            <person name="Wei J."/>
            <person name="Song S."/>
            <person name="Lu X."/>
            <person name="Gao Z."/>
            <person name="Gu W."/>
            <person name="Deng X."/>
            <person name="Ma D."/>
            <person name="Wang S."/>
            <person name="Liang W."/>
            <person name="Fang L."/>
            <person name="Cai C."/>
            <person name="Zhu X."/>
            <person name="Zhou B."/>
            <person name="Zhang Y."/>
            <person name="Chen Z."/>
            <person name="Xu S."/>
            <person name="Zhu R."/>
            <person name="Wang S."/>
            <person name="Zhang T."/>
            <person name="Zhao G."/>
        </authorList>
    </citation>
    <scope>NUCLEOTIDE SEQUENCE [LARGE SCALE GENOMIC DNA]</scope>
    <source>
        <strain evidence="9">cv. Xinhai21</strain>
        <tissue evidence="8">Leaf</tissue>
    </source>
</reference>
<evidence type="ECO:0000256" key="7">
    <source>
        <dbReference type="SAM" id="Phobius"/>
    </source>
</evidence>
<dbReference type="PANTHER" id="PTHR48021">
    <property type="match status" value="1"/>
</dbReference>
<dbReference type="GO" id="GO:0022857">
    <property type="term" value="F:transmembrane transporter activity"/>
    <property type="evidence" value="ECO:0007669"/>
    <property type="project" value="InterPro"/>
</dbReference>
<evidence type="ECO:0000256" key="6">
    <source>
        <dbReference type="ARBA" id="ARBA00023136"/>
    </source>
</evidence>
<accession>A0A2P5XZW2</accession>
<evidence type="ECO:0000256" key="4">
    <source>
        <dbReference type="ARBA" id="ARBA00022692"/>
    </source>
</evidence>
<feature type="transmembrane region" description="Helical" evidence="7">
    <location>
        <begin position="189"/>
        <end position="211"/>
    </location>
</feature>
<dbReference type="GO" id="GO:0016020">
    <property type="term" value="C:membrane"/>
    <property type="evidence" value="ECO:0007669"/>
    <property type="project" value="UniProtKB-SubCell"/>
</dbReference>
<comment type="subcellular location">
    <subcellularLocation>
        <location evidence="1">Membrane</location>
    </subcellularLocation>
</comment>
<evidence type="ECO:0008006" key="10">
    <source>
        <dbReference type="Google" id="ProtNLM"/>
    </source>
</evidence>